<keyword evidence="3" id="KW-0238">DNA-binding</keyword>
<dbReference type="PROSITE" id="PS50931">
    <property type="entry name" value="HTH_LYSR"/>
    <property type="match status" value="1"/>
</dbReference>
<proteinExistence type="inferred from homology"/>
<evidence type="ECO:0000256" key="4">
    <source>
        <dbReference type="ARBA" id="ARBA00023163"/>
    </source>
</evidence>
<dbReference type="SUPFAM" id="SSF53850">
    <property type="entry name" value="Periplasmic binding protein-like II"/>
    <property type="match status" value="1"/>
</dbReference>
<dbReference type="InterPro" id="IPR050950">
    <property type="entry name" value="HTH-type_LysR_regulators"/>
</dbReference>
<evidence type="ECO:0000256" key="3">
    <source>
        <dbReference type="ARBA" id="ARBA00023125"/>
    </source>
</evidence>
<dbReference type="PANTHER" id="PTHR30419:SF7">
    <property type="entry name" value="HTH-TYPE TRANSCRIPTIONAL REGULATOR TDCA"/>
    <property type="match status" value="1"/>
</dbReference>
<reference evidence="6 7" key="1">
    <citation type="submission" date="2023-08" db="EMBL/GenBank/DDBJ databases">
        <title>Complete Genome and Methylome dissection of Serratia fonticola NEB369.</title>
        <authorList>
            <person name="Fomenkov A."/>
            <person name="Roberts R.D."/>
        </authorList>
    </citation>
    <scope>NUCLEOTIDE SEQUENCE [LARGE SCALE GENOMIC DNA]</scope>
    <source>
        <strain evidence="6 7">NEB369</strain>
    </source>
</reference>
<evidence type="ECO:0000259" key="5">
    <source>
        <dbReference type="PROSITE" id="PS50931"/>
    </source>
</evidence>
<dbReference type="Pfam" id="PF03466">
    <property type="entry name" value="LysR_substrate"/>
    <property type="match status" value="1"/>
</dbReference>
<evidence type="ECO:0000313" key="6">
    <source>
        <dbReference type="EMBL" id="WMT16669.1"/>
    </source>
</evidence>
<protein>
    <submittedName>
        <fullName evidence="6">LysR substrate-binding domain-containing protein</fullName>
    </submittedName>
</protein>
<gene>
    <name evidence="6" type="ORF">RFB13_10250</name>
</gene>
<keyword evidence="2" id="KW-0805">Transcription regulation</keyword>
<dbReference type="EMBL" id="CP133586">
    <property type="protein sequence ID" value="WMT16669.1"/>
    <property type="molecule type" value="Genomic_DNA"/>
</dbReference>
<evidence type="ECO:0000256" key="1">
    <source>
        <dbReference type="ARBA" id="ARBA00009437"/>
    </source>
</evidence>
<dbReference type="Gene3D" id="3.40.190.10">
    <property type="entry name" value="Periplasmic binding protein-like II"/>
    <property type="match status" value="2"/>
</dbReference>
<dbReference type="PRINTS" id="PR00039">
    <property type="entry name" value="HTHLYSR"/>
</dbReference>
<evidence type="ECO:0000313" key="7">
    <source>
        <dbReference type="Proteomes" id="UP001235341"/>
    </source>
</evidence>
<dbReference type="Proteomes" id="UP001235341">
    <property type="component" value="Chromosome"/>
</dbReference>
<dbReference type="Pfam" id="PF00126">
    <property type="entry name" value="HTH_1"/>
    <property type="match status" value="1"/>
</dbReference>
<dbReference type="SUPFAM" id="SSF46785">
    <property type="entry name" value="Winged helix' DNA-binding domain"/>
    <property type="match status" value="1"/>
</dbReference>
<name>A0ABY9PUW0_SERFO</name>
<accession>A0ABY9PUW0</accession>
<dbReference type="RefSeq" id="WP_309206429.1">
    <property type="nucleotide sequence ID" value="NZ_CP133586.1"/>
</dbReference>
<sequence>MRELPKIIQLRNFLAVIRYGSIRTASQALFQTQPAITRSIQELERILGVTLIARGPQGMVLTEMGRLFEPKANMILNDLERAVQELDQMNELSQGSVIFGCSHLPAFSILPAIINRFQQDNPSLHMTIIEGQLSELITSLRRGRLDFFIGMESPEISLSDFFVDFSIKTEFCIIARKGHLLANSHSLSQLQGAKWYFPNARTGYYKDLESFIFPNGKGAKDIIIYGDSMSIGEELVLTEDYLFVGPKAMLEISYIKNSIARIPLQEALPDASYMMLYRQQQNVNPLIRKLMDKIHAACGEFIEKNQY</sequence>
<dbReference type="InterPro" id="IPR005119">
    <property type="entry name" value="LysR_subst-bd"/>
</dbReference>
<dbReference type="InterPro" id="IPR000847">
    <property type="entry name" value="LysR_HTH_N"/>
</dbReference>
<keyword evidence="7" id="KW-1185">Reference proteome</keyword>
<comment type="similarity">
    <text evidence="1">Belongs to the LysR transcriptional regulatory family.</text>
</comment>
<evidence type="ECO:0000256" key="2">
    <source>
        <dbReference type="ARBA" id="ARBA00023015"/>
    </source>
</evidence>
<feature type="domain" description="HTH lysR-type" evidence="5">
    <location>
        <begin position="5"/>
        <end position="62"/>
    </location>
</feature>
<dbReference type="Gene3D" id="1.10.10.10">
    <property type="entry name" value="Winged helix-like DNA-binding domain superfamily/Winged helix DNA-binding domain"/>
    <property type="match status" value="1"/>
</dbReference>
<organism evidence="6 7">
    <name type="scientific">Serratia fonticola</name>
    <dbReference type="NCBI Taxonomy" id="47917"/>
    <lineage>
        <taxon>Bacteria</taxon>
        <taxon>Pseudomonadati</taxon>
        <taxon>Pseudomonadota</taxon>
        <taxon>Gammaproteobacteria</taxon>
        <taxon>Enterobacterales</taxon>
        <taxon>Yersiniaceae</taxon>
        <taxon>Serratia</taxon>
    </lineage>
</organism>
<dbReference type="InterPro" id="IPR036388">
    <property type="entry name" value="WH-like_DNA-bd_sf"/>
</dbReference>
<dbReference type="PANTHER" id="PTHR30419">
    <property type="entry name" value="HTH-TYPE TRANSCRIPTIONAL REGULATOR YBHD"/>
    <property type="match status" value="1"/>
</dbReference>
<keyword evidence="4" id="KW-0804">Transcription</keyword>
<dbReference type="InterPro" id="IPR036390">
    <property type="entry name" value="WH_DNA-bd_sf"/>
</dbReference>